<dbReference type="InterPro" id="IPR025333">
    <property type="entry name" value="DUF4239"/>
</dbReference>
<organism evidence="2 3">
    <name type="scientific">Streptomyces alkaliphilus</name>
    <dbReference type="NCBI Taxonomy" id="1472722"/>
    <lineage>
        <taxon>Bacteria</taxon>
        <taxon>Bacillati</taxon>
        <taxon>Actinomycetota</taxon>
        <taxon>Actinomycetes</taxon>
        <taxon>Kitasatosporales</taxon>
        <taxon>Streptomycetaceae</taxon>
        <taxon>Streptomyces</taxon>
    </lineage>
</organism>
<keyword evidence="1" id="KW-0472">Membrane</keyword>
<feature type="non-terminal residue" evidence="2">
    <location>
        <position position="189"/>
    </location>
</feature>
<dbReference type="AlphaFoldDB" id="A0A7W3TI99"/>
<evidence type="ECO:0000256" key="1">
    <source>
        <dbReference type="SAM" id="Phobius"/>
    </source>
</evidence>
<gene>
    <name evidence="2" type="ORF">FNQ90_25350</name>
</gene>
<dbReference type="RefSeq" id="WP_182608545.1">
    <property type="nucleotide sequence ID" value="NZ_VKHT01001636.1"/>
</dbReference>
<proteinExistence type="predicted"/>
<protein>
    <submittedName>
        <fullName evidence="2">DUF4239 domain-containing protein</fullName>
    </submittedName>
</protein>
<keyword evidence="3" id="KW-1185">Reference proteome</keyword>
<evidence type="ECO:0000313" key="3">
    <source>
        <dbReference type="Proteomes" id="UP000538929"/>
    </source>
</evidence>
<evidence type="ECO:0000313" key="2">
    <source>
        <dbReference type="EMBL" id="MBB0247357.1"/>
    </source>
</evidence>
<keyword evidence="1" id="KW-1133">Transmembrane helix</keyword>
<comment type="caution">
    <text evidence="2">The sequence shown here is derived from an EMBL/GenBank/DDBJ whole genome shotgun (WGS) entry which is preliminary data.</text>
</comment>
<keyword evidence="1" id="KW-0812">Transmembrane</keyword>
<name>A0A7W3TI99_9ACTN</name>
<accession>A0A7W3TI99</accession>
<dbReference type="Proteomes" id="UP000538929">
    <property type="component" value="Unassembled WGS sequence"/>
</dbReference>
<feature type="transmembrane region" description="Helical" evidence="1">
    <location>
        <begin position="44"/>
        <end position="64"/>
    </location>
</feature>
<reference evidence="3" key="1">
    <citation type="submission" date="2019-10" db="EMBL/GenBank/DDBJ databases">
        <title>Streptomyces sp. nov., a novel actinobacterium isolated from alkaline environment.</title>
        <authorList>
            <person name="Golinska P."/>
        </authorList>
    </citation>
    <scope>NUCLEOTIDE SEQUENCE [LARGE SCALE GENOMIC DNA]</scope>
    <source>
        <strain evidence="3">DSM 42118</strain>
    </source>
</reference>
<sequence length="189" mass="21080">MSPWLVLSLAVVTTCGLVLLVGWWHGRRHGAEEPAETPAVIDYMIMMIGVVYAIVLGLAIAGVWEERSAAEDWVRQEAQALHEVGTRAAALPDEVRDRVREDVDAYVRHTVEEEWDHMIREEELTERGDLLLERLREGVRVHQPQDPVGLQERAAMTDRLAAVSEARTARAQSAESTMPAVVWVGLVVG</sequence>
<dbReference type="Pfam" id="PF14023">
    <property type="entry name" value="Bestrophin-like"/>
    <property type="match status" value="1"/>
</dbReference>
<dbReference type="EMBL" id="VKHT01001636">
    <property type="protein sequence ID" value="MBB0247357.1"/>
    <property type="molecule type" value="Genomic_DNA"/>
</dbReference>